<dbReference type="SUPFAM" id="SSF144091">
    <property type="entry name" value="Rhomboid-like"/>
    <property type="match status" value="1"/>
</dbReference>
<evidence type="ECO:0000259" key="8">
    <source>
        <dbReference type="Pfam" id="PF01694"/>
    </source>
</evidence>
<protein>
    <submittedName>
        <fullName evidence="9">Membrane associated serine protease, rhomboid family</fullName>
    </submittedName>
</protein>
<evidence type="ECO:0000256" key="2">
    <source>
        <dbReference type="ARBA" id="ARBA00022475"/>
    </source>
</evidence>
<proteinExistence type="predicted"/>
<dbReference type="Proteomes" id="UP000219439">
    <property type="component" value="Unassembled WGS sequence"/>
</dbReference>
<feature type="transmembrane region" description="Helical" evidence="7">
    <location>
        <begin position="12"/>
        <end position="33"/>
    </location>
</feature>
<evidence type="ECO:0000256" key="7">
    <source>
        <dbReference type="SAM" id="Phobius"/>
    </source>
</evidence>
<feature type="transmembrane region" description="Helical" evidence="7">
    <location>
        <begin position="77"/>
        <end position="100"/>
    </location>
</feature>
<keyword evidence="5 7" id="KW-1133">Transmembrane helix</keyword>
<keyword evidence="4 7" id="KW-0812">Transmembrane</keyword>
<dbReference type="OrthoDB" id="9813074at2"/>
<evidence type="ECO:0000256" key="6">
    <source>
        <dbReference type="ARBA" id="ARBA00023136"/>
    </source>
</evidence>
<dbReference type="Gene3D" id="1.20.1540.10">
    <property type="entry name" value="Rhomboid-like"/>
    <property type="match status" value="1"/>
</dbReference>
<dbReference type="PANTHER" id="PTHR43066:SF26">
    <property type="entry name" value="RHOMBOID PROTEASE GLPG"/>
    <property type="match status" value="1"/>
</dbReference>
<dbReference type="GO" id="GO:0004252">
    <property type="term" value="F:serine-type endopeptidase activity"/>
    <property type="evidence" value="ECO:0007669"/>
    <property type="project" value="InterPro"/>
</dbReference>
<evidence type="ECO:0000256" key="3">
    <source>
        <dbReference type="ARBA" id="ARBA00022519"/>
    </source>
</evidence>
<dbReference type="AlphaFoldDB" id="A0A285PJX4"/>
<dbReference type="EMBL" id="OBEL01000009">
    <property type="protein sequence ID" value="SNZ21567.1"/>
    <property type="molecule type" value="Genomic_DNA"/>
</dbReference>
<evidence type="ECO:0000256" key="4">
    <source>
        <dbReference type="ARBA" id="ARBA00022692"/>
    </source>
</evidence>
<dbReference type="PANTHER" id="PTHR43066">
    <property type="entry name" value="RHOMBOID-RELATED PROTEIN"/>
    <property type="match status" value="1"/>
</dbReference>
<gene>
    <name evidence="9" type="ORF">SAMN06265368_4690</name>
</gene>
<feature type="transmembrane region" description="Helical" evidence="7">
    <location>
        <begin position="198"/>
        <end position="216"/>
    </location>
</feature>
<keyword evidence="3" id="KW-0997">Cell inner membrane</keyword>
<reference evidence="9 10" key="1">
    <citation type="submission" date="2017-09" db="EMBL/GenBank/DDBJ databases">
        <authorList>
            <person name="Ehlers B."/>
            <person name="Leendertz F.H."/>
        </authorList>
    </citation>
    <scope>NUCLEOTIDE SEQUENCE [LARGE SCALE GENOMIC DNA]</scope>
    <source>
        <strain evidence="9 10">DSM 18289</strain>
    </source>
</reference>
<evidence type="ECO:0000256" key="1">
    <source>
        <dbReference type="ARBA" id="ARBA00004141"/>
    </source>
</evidence>
<keyword evidence="6 7" id="KW-0472">Membrane</keyword>
<dbReference type="InterPro" id="IPR035952">
    <property type="entry name" value="Rhomboid-like_sf"/>
</dbReference>
<dbReference type="RefSeq" id="WP_097155943.1">
    <property type="nucleotide sequence ID" value="NZ_OBEL01000009.1"/>
</dbReference>
<organism evidence="9 10">
    <name type="scientific">Cohaesibacter gelatinilyticus</name>
    <dbReference type="NCBI Taxonomy" id="372072"/>
    <lineage>
        <taxon>Bacteria</taxon>
        <taxon>Pseudomonadati</taxon>
        <taxon>Pseudomonadota</taxon>
        <taxon>Alphaproteobacteria</taxon>
        <taxon>Hyphomicrobiales</taxon>
        <taxon>Cohaesibacteraceae</taxon>
    </lineage>
</organism>
<keyword evidence="9" id="KW-0378">Hydrolase</keyword>
<keyword evidence="2" id="KW-1003">Cell membrane</keyword>
<dbReference type="Pfam" id="PF01694">
    <property type="entry name" value="Rhomboid"/>
    <property type="match status" value="1"/>
</dbReference>
<feature type="transmembrane region" description="Helical" evidence="7">
    <location>
        <begin position="175"/>
        <end position="192"/>
    </location>
</feature>
<name>A0A285PJX4_9HYPH</name>
<dbReference type="InterPro" id="IPR022764">
    <property type="entry name" value="Peptidase_S54_rhomboid_dom"/>
</dbReference>
<accession>A0A285PJX4</accession>
<dbReference type="GO" id="GO:0006508">
    <property type="term" value="P:proteolysis"/>
    <property type="evidence" value="ECO:0007669"/>
    <property type="project" value="UniProtKB-KW"/>
</dbReference>
<keyword evidence="10" id="KW-1185">Reference proteome</keyword>
<feature type="transmembrane region" description="Helical" evidence="7">
    <location>
        <begin position="112"/>
        <end position="130"/>
    </location>
</feature>
<evidence type="ECO:0000256" key="5">
    <source>
        <dbReference type="ARBA" id="ARBA00022989"/>
    </source>
</evidence>
<evidence type="ECO:0000313" key="10">
    <source>
        <dbReference type="Proteomes" id="UP000219439"/>
    </source>
</evidence>
<feature type="domain" description="Peptidase S54 rhomboid" evidence="8">
    <location>
        <begin position="77"/>
        <end position="217"/>
    </location>
</feature>
<feature type="transmembrane region" description="Helical" evidence="7">
    <location>
        <begin position="136"/>
        <end position="155"/>
    </location>
</feature>
<comment type="subcellular location">
    <subcellularLocation>
        <location evidence="1">Membrane</location>
        <topology evidence="1">Multi-pass membrane protein</topology>
    </subcellularLocation>
</comment>
<evidence type="ECO:0000313" key="9">
    <source>
        <dbReference type="EMBL" id="SNZ21567.1"/>
    </source>
</evidence>
<keyword evidence="9" id="KW-0645">Protease</keyword>
<sequence length="233" mass="25459">MFIPLHDKNSLTHVRLQFVTLGVIALNVLIFLLTNSGSAGLVLQDYALAFGLIPRQFSDFQAVGLALSDPILLTAPLSYAFLHADWMHLLGNMAFLWVFGDNVEDAMGHFRFLLFYCLCAMGAAAFHIVASWGSPVPLIGASGATSGIVAAYLMLHPNIKIWGLFLGRIPLRVPAYICLGGWLILQFINVWLDSEGGVAWWAHIGGAVFGALLIPVMKRTNVSLLDGYWDDKA</sequence>
<dbReference type="GO" id="GO:0016020">
    <property type="term" value="C:membrane"/>
    <property type="evidence" value="ECO:0007669"/>
    <property type="project" value="UniProtKB-SubCell"/>
</dbReference>